<comment type="catalytic activity">
    <reaction evidence="1">
        <text>3'-dephospho-CoA + ATP = 2'-(5''-triphospho-alpha-D-ribosyl)-3'-dephospho-CoA + adenine</text>
        <dbReference type="Rhea" id="RHEA:15117"/>
        <dbReference type="ChEBI" id="CHEBI:16708"/>
        <dbReference type="ChEBI" id="CHEBI:30616"/>
        <dbReference type="ChEBI" id="CHEBI:57328"/>
        <dbReference type="ChEBI" id="CHEBI:61378"/>
        <dbReference type="EC" id="2.4.2.52"/>
    </reaction>
</comment>
<proteinExistence type="predicted"/>
<feature type="region of interest" description="Disordered" evidence="6">
    <location>
        <begin position="320"/>
        <end position="341"/>
    </location>
</feature>
<dbReference type="Pfam" id="PF01874">
    <property type="entry name" value="CitG"/>
    <property type="match status" value="1"/>
</dbReference>
<evidence type="ECO:0000256" key="6">
    <source>
        <dbReference type="SAM" id="MobiDB-lite"/>
    </source>
</evidence>
<evidence type="ECO:0000313" key="7">
    <source>
        <dbReference type="EMBL" id="MBH5333289.1"/>
    </source>
</evidence>
<dbReference type="EC" id="2.4.2.52" evidence="2"/>
<comment type="caution">
    <text evidence="7">The sequence shown here is derived from an EMBL/GenBank/DDBJ whole genome shotgun (WGS) entry which is preliminary data.</text>
</comment>
<evidence type="ECO:0000313" key="8">
    <source>
        <dbReference type="Proteomes" id="UP000807371"/>
    </source>
</evidence>
<name>A0ABS0NDR5_9ACTN</name>
<dbReference type="PANTHER" id="PTHR30201:SF2">
    <property type="entry name" value="2-(5''-TRIPHOSPHORIBOSYL)-3'-DEPHOSPHOCOENZYME-A SYNTHASE"/>
    <property type="match status" value="1"/>
</dbReference>
<dbReference type="InterPro" id="IPR002736">
    <property type="entry name" value="CitG"/>
</dbReference>
<evidence type="ECO:0000256" key="5">
    <source>
        <dbReference type="ARBA" id="ARBA00022840"/>
    </source>
</evidence>
<feature type="region of interest" description="Disordered" evidence="6">
    <location>
        <begin position="1"/>
        <end position="40"/>
    </location>
</feature>
<sequence>MRMLTGARRPRPAEPQPPPGPGTDPAACSADPAADPADPGAATADRLAAAMVYGLTAEAVTWPKPGLVTAVSPGCHRDMDVYTLLRSSATLQPHFRTAVVFGLRRGAAAPAARDFAELRDAGRRAEHSMLTTTGGTNTHRGALFLGMLLCCAAGIEHAAGRPLEAEAVCRTAQEVGRDALRADLAAAATGPSSVGLRAYAVHGLPGVRGEVLRGWPSLLGHGLPTLRTALGAGRPLREAIADTVLALMTVVEDTTVLNRGFALERLDTTRRQASAALAAGGTATRRGRRLVGRMARRLEQRQISPGGSADLAAMAVALHTWQTRPETPAPRKGDRRAPAPA</sequence>
<feature type="compositionally biased region" description="Low complexity" evidence="6">
    <location>
        <begin position="23"/>
        <end position="40"/>
    </location>
</feature>
<dbReference type="EMBL" id="JACYXC010000001">
    <property type="protein sequence ID" value="MBH5333289.1"/>
    <property type="molecule type" value="Genomic_DNA"/>
</dbReference>
<gene>
    <name evidence="7" type="ORF">IHE55_00110</name>
</gene>
<evidence type="ECO:0000256" key="4">
    <source>
        <dbReference type="ARBA" id="ARBA00022741"/>
    </source>
</evidence>
<dbReference type="Gene3D" id="1.10.4200.10">
    <property type="entry name" value="Triphosphoribosyl-dephospho-CoA protein"/>
    <property type="match status" value="1"/>
</dbReference>
<dbReference type="PANTHER" id="PTHR30201">
    <property type="entry name" value="TRIPHOSPHORIBOSYL-DEPHOSPHO-COA SYNTHASE"/>
    <property type="match status" value="1"/>
</dbReference>
<accession>A0ABS0NDR5</accession>
<evidence type="ECO:0000256" key="2">
    <source>
        <dbReference type="ARBA" id="ARBA00012074"/>
    </source>
</evidence>
<dbReference type="Proteomes" id="UP000807371">
    <property type="component" value="Unassembled WGS sequence"/>
</dbReference>
<organism evidence="7 8">
    <name type="scientific">Streptomyces pactum</name>
    <dbReference type="NCBI Taxonomy" id="68249"/>
    <lineage>
        <taxon>Bacteria</taxon>
        <taxon>Bacillati</taxon>
        <taxon>Actinomycetota</taxon>
        <taxon>Actinomycetes</taxon>
        <taxon>Kitasatosporales</taxon>
        <taxon>Streptomycetaceae</taxon>
        <taxon>Streptomyces</taxon>
    </lineage>
</organism>
<evidence type="ECO:0000256" key="1">
    <source>
        <dbReference type="ARBA" id="ARBA00001210"/>
    </source>
</evidence>
<evidence type="ECO:0000256" key="3">
    <source>
        <dbReference type="ARBA" id="ARBA00022679"/>
    </source>
</evidence>
<reference evidence="7 8" key="1">
    <citation type="submission" date="2020-09" db="EMBL/GenBank/DDBJ databases">
        <title>Biosynthesis of the nuclear factor of activated T cells inhibitor NFAT-133 and its congeners in Streptomyces pactum.</title>
        <authorList>
            <person name="Zhou W."/>
            <person name="Posri P."/>
            <person name="Abugrain M.E."/>
            <person name="Weisberg A.J."/>
            <person name="Chang J.H."/>
            <person name="Mahmud T."/>
        </authorList>
    </citation>
    <scope>NUCLEOTIDE SEQUENCE [LARGE SCALE GENOMIC DNA]</scope>
    <source>
        <strain evidence="7 8">ATCC 27456</strain>
    </source>
</reference>
<keyword evidence="3" id="KW-0808">Transferase</keyword>
<feature type="compositionally biased region" description="Pro residues" evidence="6">
    <location>
        <begin position="13"/>
        <end position="22"/>
    </location>
</feature>
<keyword evidence="5" id="KW-0067">ATP-binding</keyword>
<protein>
    <recommendedName>
        <fullName evidence="2">triphosphoribosyl-dephospho-CoA synthase</fullName>
        <ecNumber evidence="2">2.4.2.52</ecNumber>
    </recommendedName>
</protein>
<keyword evidence="4" id="KW-0547">Nucleotide-binding</keyword>
<keyword evidence="8" id="KW-1185">Reference proteome</keyword>
<feature type="compositionally biased region" description="Basic and acidic residues" evidence="6">
    <location>
        <begin position="329"/>
        <end position="341"/>
    </location>
</feature>